<dbReference type="RefSeq" id="WP_008215284.1">
    <property type="nucleotide sequence ID" value="NZ_JH415062.1"/>
</dbReference>
<dbReference type="STRING" id="797515.HMPREF9103_03059"/>
<keyword evidence="2 5" id="KW-0812">Transmembrane</keyword>
<accession>G9ZTH4</accession>
<organism evidence="6 7">
    <name type="scientific">Lentilactobacillus parafarraginis F0439</name>
    <dbReference type="NCBI Taxonomy" id="797515"/>
    <lineage>
        <taxon>Bacteria</taxon>
        <taxon>Bacillati</taxon>
        <taxon>Bacillota</taxon>
        <taxon>Bacilli</taxon>
        <taxon>Lactobacillales</taxon>
        <taxon>Lactobacillaceae</taxon>
        <taxon>Lentilactobacillus</taxon>
    </lineage>
</organism>
<keyword evidence="4 5" id="KW-0472">Membrane</keyword>
<dbReference type="EMBL" id="AGEY01000210">
    <property type="protein sequence ID" value="EHL95261.1"/>
    <property type="molecule type" value="Genomic_DNA"/>
</dbReference>
<dbReference type="eggNOG" id="COG1286">
    <property type="taxonomic scope" value="Bacteria"/>
</dbReference>
<dbReference type="AlphaFoldDB" id="G9ZTH4"/>
<dbReference type="PANTHER" id="PTHR37306:SF1">
    <property type="entry name" value="COLICIN V PRODUCTION PROTEIN"/>
    <property type="match status" value="1"/>
</dbReference>
<sequence length="187" mass="20515">MILSLIVIACLIGGVVSGFRRGFVSQSVSIVSLILAFIVAIYYFQATANYVIDFIKKFNGDVGVQWLYVTDIIAFVVLFSLTRSVYLMLGRALNAVVKLPVLHLGNQLLGSVIGVVAQYLIIFFVLNVLILFPISWFQTQYQDSGISQTIVKKTPVLSQHAGRVITTHHAAVNNQVNDGRGGTHEMA</sequence>
<evidence type="ECO:0000256" key="2">
    <source>
        <dbReference type="ARBA" id="ARBA00022692"/>
    </source>
</evidence>
<gene>
    <name evidence="6" type="ORF">HMPREF9103_03059</name>
</gene>
<dbReference type="PATRIC" id="fig|797515.3.peg.2775"/>
<keyword evidence="7" id="KW-1185">Reference proteome</keyword>
<dbReference type="Pfam" id="PF02674">
    <property type="entry name" value="Colicin_V"/>
    <property type="match status" value="1"/>
</dbReference>
<comment type="caution">
    <text evidence="6">The sequence shown here is derived from an EMBL/GenBank/DDBJ whole genome shotgun (WGS) entry which is preliminary data.</text>
</comment>
<proteinExistence type="predicted"/>
<keyword evidence="3 5" id="KW-1133">Transmembrane helix</keyword>
<feature type="transmembrane region" description="Helical" evidence="5">
    <location>
        <begin position="66"/>
        <end position="89"/>
    </location>
</feature>
<evidence type="ECO:0000256" key="3">
    <source>
        <dbReference type="ARBA" id="ARBA00022989"/>
    </source>
</evidence>
<evidence type="ECO:0000256" key="4">
    <source>
        <dbReference type="ARBA" id="ARBA00023136"/>
    </source>
</evidence>
<evidence type="ECO:0000313" key="6">
    <source>
        <dbReference type="EMBL" id="EHL95261.1"/>
    </source>
</evidence>
<dbReference type="InterPro" id="IPR003825">
    <property type="entry name" value="Colicin-V_CvpA"/>
</dbReference>
<dbReference type="GO" id="GO:0016020">
    <property type="term" value="C:membrane"/>
    <property type="evidence" value="ECO:0007669"/>
    <property type="project" value="UniProtKB-SubCell"/>
</dbReference>
<feature type="transmembrane region" description="Helical" evidence="5">
    <location>
        <begin position="28"/>
        <end position="45"/>
    </location>
</feature>
<comment type="subcellular location">
    <subcellularLocation>
        <location evidence="1">Membrane</location>
        <topology evidence="1">Multi-pass membrane protein</topology>
    </subcellularLocation>
</comment>
<evidence type="ECO:0000256" key="5">
    <source>
        <dbReference type="SAM" id="Phobius"/>
    </source>
</evidence>
<evidence type="ECO:0000256" key="1">
    <source>
        <dbReference type="ARBA" id="ARBA00004141"/>
    </source>
</evidence>
<dbReference type="PANTHER" id="PTHR37306">
    <property type="entry name" value="COLICIN V PRODUCTION PROTEIN"/>
    <property type="match status" value="1"/>
</dbReference>
<protein>
    <submittedName>
        <fullName evidence="6">CvpA family protein</fullName>
    </submittedName>
</protein>
<reference evidence="6 7" key="1">
    <citation type="submission" date="2011-09" db="EMBL/GenBank/DDBJ databases">
        <authorList>
            <person name="Weinstock G."/>
            <person name="Sodergren E."/>
            <person name="Clifton S."/>
            <person name="Fulton L."/>
            <person name="Fulton B."/>
            <person name="Courtney L."/>
            <person name="Fronick C."/>
            <person name="Harrison M."/>
            <person name="Strong C."/>
            <person name="Farmer C."/>
            <person name="Delahaunty K."/>
            <person name="Markovic C."/>
            <person name="Hall O."/>
            <person name="Minx P."/>
            <person name="Tomlinson C."/>
            <person name="Mitreva M."/>
            <person name="Hou S."/>
            <person name="Chen J."/>
            <person name="Wollam A."/>
            <person name="Pepin K.H."/>
            <person name="Johnson M."/>
            <person name="Bhonagiri V."/>
            <person name="Zhang X."/>
            <person name="Suruliraj S."/>
            <person name="Warren W."/>
            <person name="Chinwalla A."/>
            <person name="Mardis E.R."/>
            <person name="Wilson R.K."/>
        </authorList>
    </citation>
    <scope>NUCLEOTIDE SEQUENCE [LARGE SCALE GENOMIC DNA]</scope>
    <source>
        <strain evidence="6 7">F0439</strain>
    </source>
</reference>
<dbReference type="Proteomes" id="UP000004625">
    <property type="component" value="Unassembled WGS sequence"/>
</dbReference>
<evidence type="ECO:0000313" key="7">
    <source>
        <dbReference type="Proteomes" id="UP000004625"/>
    </source>
</evidence>
<feature type="transmembrane region" description="Helical" evidence="5">
    <location>
        <begin position="109"/>
        <end position="132"/>
    </location>
</feature>
<dbReference type="GO" id="GO:0009403">
    <property type="term" value="P:toxin biosynthetic process"/>
    <property type="evidence" value="ECO:0007669"/>
    <property type="project" value="InterPro"/>
</dbReference>
<dbReference type="HOGENOM" id="CLU_092720_3_1_9"/>
<name>G9ZTH4_9LACO</name>